<dbReference type="RefSeq" id="WP_415866701.1">
    <property type="nucleotide sequence ID" value="NZ_CP134537.1"/>
</dbReference>
<dbReference type="InterPro" id="IPR013320">
    <property type="entry name" value="ConA-like_dom_sf"/>
</dbReference>
<evidence type="ECO:0000313" key="2">
    <source>
        <dbReference type="Proteomes" id="UP001302806"/>
    </source>
</evidence>
<name>A0ABY9XWU6_9FLAO</name>
<protein>
    <submittedName>
        <fullName evidence="1">LamG-like jellyroll fold domain-containing protein</fullName>
    </submittedName>
</protein>
<sequence>MISKSNWIKISLKIIPIALSIGFLFNCKTSKKNPEQNDTTEWLIADILKTKSNSIHSNGQPKIVESPYGEAVQFNGIDDALFIKEMPLKSLKEFTIEMIFNPSLNAPFEQRVVHIGEVSDDRMLLEIRAIDNIWYFDGFVASGENKLALIDENLLHPLGAWYHVALVVSKNSLCTYVNGKLELTEPYTFNPIETGQSSVGVRLNKRSWFKGDIYKIKISPKQLKPKEFMSF</sequence>
<gene>
    <name evidence="1" type="ORF">RHP51_07190</name>
</gene>
<dbReference type="EMBL" id="CP134537">
    <property type="protein sequence ID" value="WNH10435.1"/>
    <property type="molecule type" value="Genomic_DNA"/>
</dbReference>
<dbReference type="SUPFAM" id="SSF49899">
    <property type="entry name" value="Concanavalin A-like lectins/glucanases"/>
    <property type="match status" value="1"/>
</dbReference>
<dbReference type="Pfam" id="PF13385">
    <property type="entry name" value="Laminin_G_3"/>
    <property type="match status" value="1"/>
</dbReference>
<proteinExistence type="predicted"/>
<organism evidence="1 2">
    <name type="scientific">Thalassobellus suaedae</name>
    <dbReference type="NCBI Taxonomy" id="3074124"/>
    <lineage>
        <taxon>Bacteria</taxon>
        <taxon>Pseudomonadati</taxon>
        <taxon>Bacteroidota</taxon>
        <taxon>Flavobacteriia</taxon>
        <taxon>Flavobacteriales</taxon>
        <taxon>Flavobacteriaceae</taxon>
        <taxon>Thalassobellus</taxon>
    </lineage>
</organism>
<dbReference type="Gene3D" id="2.60.120.200">
    <property type="match status" value="1"/>
</dbReference>
<dbReference type="Proteomes" id="UP001302806">
    <property type="component" value="Chromosome"/>
</dbReference>
<accession>A0ABY9XWU6</accession>
<evidence type="ECO:0000313" key="1">
    <source>
        <dbReference type="EMBL" id="WNH10435.1"/>
    </source>
</evidence>
<reference evidence="1 2" key="1">
    <citation type="submission" date="2023-09" db="EMBL/GenBank/DDBJ databases">
        <title>Thalassobella suaedae gen. nov., sp. nov., a marine bacterium of the family Flavobacteriaceae isolated from a halophyte Suaeda japonica.</title>
        <authorList>
            <person name="Lee S.Y."/>
            <person name="Hwang C.Y."/>
        </authorList>
    </citation>
    <scope>NUCLEOTIDE SEQUENCE [LARGE SCALE GENOMIC DNA]</scope>
    <source>
        <strain evidence="1 2">HL-DH14</strain>
    </source>
</reference>